<dbReference type="EC" id="2.1.2.10" evidence="2"/>
<comment type="similarity">
    <text evidence="1">Belongs to the GcvT family.</text>
</comment>
<keyword evidence="3" id="KW-0032">Aminotransferase</keyword>
<feature type="domain" description="GCVT N-terminal" evidence="7">
    <location>
        <begin position="14"/>
        <end position="268"/>
    </location>
</feature>
<dbReference type="InterPro" id="IPR006222">
    <property type="entry name" value="GCVT_N"/>
</dbReference>
<dbReference type="RefSeq" id="WP_036043841.1">
    <property type="nucleotide sequence ID" value="NZ_JBGBYD010000002.1"/>
</dbReference>
<gene>
    <name evidence="9" type="ORF">ABH992_006338</name>
</gene>
<evidence type="ECO:0000256" key="4">
    <source>
        <dbReference type="ARBA" id="ARBA00022679"/>
    </source>
</evidence>
<dbReference type="Gene3D" id="4.10.1250.10">
    <property type="entry name" value="Aminomethyltransferase fragment"/>
    <property type="match status" value="1"/>
</dbReference>
<evidence type="ECO:0000313" key="10">
    <source>
        <dbReference type="Proteomes" id="UP001565474"/>
    </source>
</evidence>
<dbReference type="Gene3D" id="3.30.70.1400">
    <property type="entry name" value="Aminomethyltransferase beta-barrel domains"/>
    <property type="match status" value="1"/>
</dbReference>
<dbReference type="GO" id="GO:0004047">
    <property type="term" value="F:aminomethyltransferase activity"/>
    <property type="evidence" value="ECO:0007669"/>
    <property type="project" value="UniProtKB-EC"/>
</dbReference>
<evidence type="ECO:0000256" key="3">
    <source>
        <dbReference type="ARBA" id="ARBA00022576"/>
    </source>
</evidence>
<reference evidence="9 10" key="1">
    <citation type="submission" date="2024-07" db="EMBL/GenBank/DDBJ databases">
        <title>Genomic Encyclopedia of Type Strains, Phase V (KMG-V): Genome sequencing to study the core and pangenomes of soil and plant-associated prokaryotes.</title>
        <authorList>
            <person name="Whitman W."/>
        </authorList>
    </citation>
    <scope>NUCLEOTIDE SEQUENCE [LARGE SCALE GENOMIC DNA]</scope>
    <source>
        <strain evidence="9 10">USDA 222</strain>
    </source>
</reference>
<evidence type="ECO:0000256" key="5">
    <source>
        <dbReference type="ARBA" id="ARBA00031395"/>
    </source>
</evidence>
<evidence type="ECO:0000259" key="8">
    <source>
        <dbReference type="Pfam" id="PF08669"/>
    </source>
</evidence>
<dbReference type="PANTHER" id="PTHR43757">
    <property type="entry name" value="AMINOMETHYLTRANSFERASE"/>
    <property type="match status" value="1"/>
</dbReference>
<accession>A0ABV4GPR6</accession>
<dbReference type="PIRSF" id="PIRSF006487">
    <property type="entry name" value="GcvT"/>
    <property type="match status" value="1"/>
</dbReference>
<dbReference type="InterPro" id="IPR028896">
    <property type="entry name" value="GcvT/YgfZ/DmdA"/>
</dbReference>
<feature type="domain" description="Aminomethyltransferase C-terminal" evidence="8">
    <location>
        <begin position="295"/>
        <end position="376"/>
    </location>
</feature>
<evidence type="ECO:0000259" key="7">
    <source>
        <dbReference type="Pfam" id="PF01571"/>
    </source>
</evidence>
<dbReference type="PANTHER" id="PTHR43757:SF2">
    <property type="entry name" value="AMINOMETHYLTRANSFERASE, MITOCHONDRIAL"/>
    <property type="match status" value="1"/>
</dbReference>
<name>A0ABV4GPR6_9BRAD</name>
<organism evidence="9 10">
    <name type="scientific">Bradyrhizobium yuanmingense</name>
    <dbReference type="NCBI Taxonomy" id="108015"/>
    <lineage>
        <taxon>Bacteria</taxon>
        <taxon>Pseudomonadati</taxon>
        <taxon>Pseudomonadota</taxon>
        <taxon>Alphaproteobacteria</taxon>
        <taxon>Hyphomicrobiales</taxon>
        <taxon>Nitrobacteraceae</taxon>
        <taxon>Bradyrhizobium</taxon>
    </lineage>
</organism>
<evidence type="ECO:0000256" key="1">
    <source>
        <dbReference type="ARBA" id="ARBA00008609"/>
    </source>
</evidence>
<dbReference type="NCBIfam" id="NF001567">
    <property type="entry name" value="PRK00389.1"/>
    <property type="match status" value="1"/>
</dbReference>
<dbReference type="InterPro" id="IPR027266">
    <property type="entry name" value="TrmE/GcvT-like"/>
</dbReference>
<comment type="catalytic activity">
    <reaction evidence="6">
        <text>N(6)-[(R)-S(8)-aminomethyldihydrolipoyl]-L-lysyl-[protein] + (6S)-5,6,7,8-tetrahydrofolate = N(6)-[(R)-dihydrolipoyl]-L-lysyl-[protein] + (6R)-5,10-methylene-5,6,7,8-tetrahydrofolate + NH4(+)</text>
        <dbReference type="Rhea" id="RHEA:16945"/>
        <dbReference type="Rhea" id="RHEA-COMP:10475"/>
        <dbReference type="Rhea" id="RHEA-COMP:10492"/>
        <dbReference type="ChEBI" id="CHEBI:15636"/>
        <dbReference type="ChEBI" id="CHEBI:28938"/>
        <dbReference type="ChEBI" id="CHEBI:57453"/>
        <dbReference type="ChEBI" id="CHEBI:83100"/>
        <dbReference type="ChEBI" id="CHEBI:83143"/>
        <dbReference type="EC" id="2.1.2.10"/>
    </reaction>
</comment>
<dbReference type="SUPFAM" id="SSF103025">
    <property type="entry name" value="Folate-binding domain"/>
    <property type="match status" value="1"/>
</dbReference>
<dbReference type="NCBIfam" id="TIGR00528">
    <property type="entry name" value="gcvT"/>
    <property type="match status" value="1"/>
</dbReference>
<evidence type="ECO:0000256" key="2">
    <source>
        <dbReference type="ARBA" id="ARBA00012616"/>
    </source>
</evidence>
<dbReference type="Pfam" id="PF08669">
    <property type="entry name" value="GCV_T_C"/>
    <property type="match status" value="1"/>
</dbReference>
<dbReference type="NCBIfam" id="NF010093">
    <property type="entry name" value="PRK13579.1"/>
    <property type="match status" value="1"/>
</dbReference>
<evidence type="ECO:0000256" key="6">
    <source>
        <dbReference type="ARBA" id="ARBA00047665"/>
    </source>
</evidence>
<dbReference type="InterPro" id="IPR029043">
    <property type="entry name" value="GcvT/YgfZ_C"/>
</dbReference>
<keyword evidence="10" id="KW-1185">Reference proteome</keyword>
<comment type="caution">
    <text evidence="9">The sequence shown here is derived from an EMBL/GenBank/DDBJ whole genome shotgun (WGS) entry which is preliminary data.</text>
</comment>
<dbReference type="InterPro" id="IPR006223">
    <property type="entry name" value="GcvT"/>
</dbReference>
<sequence>MLAHDQDSLKRTPLYDLHVSLGGKMVPFAGYDMPVQYPAGVLKEHLHARTKAGLFDVSHMGQLALRPKSGNVEDAARALERLVPQDIVAIAAGRQRYAQFTNDDGGILDDLMVANFGDHLFLVVNAACKAEDEAHLRANLSDDCVIEQLADRALIALQGPKAEAALAKFCADAPAMKFMDAGPHEVAGIKCFVSRSGYTGEDGFEISVPAGDAERLAKMLLDNPDVLPIGLGARDSLRLEAGLCLYGHDIDTTTTPAEAALEWSVQKSRRTGGARAGGFPGAAKILAHFDGGASRRRVGLRAEGRAPVREGALLFADAAGGEPIGQVTSGGFGPSLNAPVAMGYVPTNLSALGTKLFAEVRGQRLPLQVAAMPFVKNTYKR</sequence>
<dbReference type="Gene3D" id="2.40.30.110">
    <property type="entry name" value="Aminomethyltransferase beta-barrel domains"/>
    <property type="match status" value="1"/>
</dbReference>
<keyword evidence="4 9" id="KW-0808">Transferase</keyword>
<proteinExistence type="inferred from homology"/>
<dbReference type="Pfam" id="PF01571">
    <property type="entry name" value="GCV_T"/>
    <property type="match status" value="1"/>
</dbReference>
<protein>
    <recommendedName>
        <fullName evidence="2">aminomethyltransferase</fullName>
        <ecNumber evidence="2">2.1.2.10</ecNumber>
    </recommendedName>
    <alternativeName>
        <fullName evidence="5">Glycine cleavage system T protein</fullName>
    </alternativeName>
</protein>
<dbReference type="EMBL" id="JBGBZN010000002">
    <property type="protein sequence ID" value="MEY9473939.1"/>
    <property type="molecule type" value="Genomic_DNA"/>
</dbReference>
<dbReference type="Proteomes" id="UP001565474">
    <property type="component" value="Unassembled WGS sequence"/>
</dbReference>
<evidence type="ECO:0000313" key="9">
    <source>
        <dbReference type="EMBL" id="MEY9473939.1"/>
    </source>
</evidence>
<dbReference type="SUPFAM" id="SSF101790">
    <property type="entry name" value="Aminomethyltransferase beta-barrel domain"/>
    <property type="match status" value="1"/>
</dbReference>
<dbReference type="Gene3D" id="3.30.1360.120">
    <property type="entry name" value="Probable tRNA modification gtpase trme, domain 1"/>
    <property type="match status" value="1"/>
</dbReference>
<dbReference type="InterPro" id="IPR013977">
    <property type="entry name" value="GcvT_C"/>
</dbReference>